<dbReference type="AlphaFoldDB" id="A0A4U5NYK2"/>
<sequence length="329" mass="36617">MLTPQEYTSSESESEQEVTGGVEPTTQAAQVQEHLTLGTDQPDQSAPIHASLFPLPLMATPKQSRKKVASSLVQAAITAHCLKFPTGGPSKTSSAIPAAQVQELLTPGTPGTDFTDDSMNLAEESSNTPPVQVETHFNYDLYSPDDDLEDPEEEGVKENRFFDPRYSQLLGHHQDVDDEDVFSVGSAATYNSEEYLFEYEPQEFPVEFCELQDPEEMDAALNASLPRNDEWSDWSEDEEGVEKKAKEEAAKEEAAKEEAAKEEAAKEEAAKEEAAKEAARRAEAVSAPSTPKREWRSKPVFRFPEIDDQIDELIRTMREREGKNRESNV</sequence>
<comment type="caution">
    <text evidence="2">The sequence shown here is derived from an EMBL/GenBank/DDBJ whole genome shotgun (WGS) entry which is preliminary data.</text>
</comment>
<dbReference type="Proteomes" id="UP000298663">
    <property type="component" value="Unassembled WGS sequence"/>
</dbReference>
<feature type="compositionally biased region" description="Low complexity" evidence="1">
    <location>
        <begin position="1"/>
        <end position="23"/>
    </location>
</feature>
<feature type="region of interest" description="Disordered" evidence="1">
    <location>
        <begin position="215"/>
        <end position="300"/>
    </location>
</feature>
<feature type="compositionally biased region" description="Acidic residues" evidence="1">
    <location>
        <begin position="231"/>
        <end position="240"/>
    </location>
</feature>
<dbReference type="EMBL" id="AZBU02000003">
    <property type="protein sequence ID" value="TKR88393.1"/>
    <property type="molecule type" value="Genomic_DNA"/>
</dbReference>
<evidence type="ECO:0000313" key="3">
    <source>
        <dbReference type="Proteomes" id="UP000298663"/>
    </source>
</evidence>
<evidence type="ECO:0000256" key="1">
    <source>
        <dbReference type="SAM" id="MobiDB-lite"/>
    </source>
</evidence>
<organism evidence="2 3">
    <name type="scientific">Steinernema carpocapsae</name>
    <name type="common">Entomopathogenic nematode</name>
    <dbReference type="NCBI Taxonomy" id="34508"/>
    <lineage>
        <taxon>Eukaryota</taxon>
        <taxon>Metazoa</taxon>
        <taxon>Ecdysozoa</taxon>
        <taxon>Nematoda</taxon>
        <taxon>Chromadorea</taxon>
        <taxon>Rhabditida</taxon>
        <taxon>Tylenchina</taxon>
        <taxon>Panagrolaimomorpha</taxon>
        <taxon>Strongyloidoidea</taxon>
        <taxon>Steinernematidae</taxon>
        <taxon>Steinernema</taxon>
    </lineage>
</organism>
<reference evidence="2 3" key="2">
    <citation type="journal article" date="2019" name="G3 (Bethesda)">
        <title>Hybrid Assembly of the Genome of the Entomopathogenic Nematode Steinernema carpocapsae Identifies the X-Chromosome.</title>
        <authorList>
            <person name="Serra L."/>
            <person name="Macchietto M."/>
            <person name="Macias-Munoz A."/>
            <person name="McGill C.J."/>
            <person name="Rodriguez I.M."/>
            <person name="Rodriguez B."/>
            <person name="Murad R."/>
            <person name="Mortazavi A."/>
        </authorList>
    </citation>
    <scope>NUCLEOTIDE SEQUENCE [LARGE SCALE GENOMIC DNA]</scope>
    <source>
        <strain evidence="2 3">ALL</strain>
    </source>
</reference>
<protein>
    <submittedName>
        <fullName evidence="2">Uncharacterized protein</fullName>
    </submittedName>
</protein>
<gene>
    <name evidence="2" type="ORF">L596_012646</name>
</gene>
<keyword evidence="3" id="KW-1185">Reference proteome</keyword>
<feature type="region of interest" description="Disordered" evidence="1">
    <location>
        <begin position="1"/>
        <end position="48"/>
    </location>
</feature>
<proteinExistence type="predicted"/>
<reference evidence="2 3" key="1">
    <citation type="journal article" date="2015" name="Genome Biol.">
        <title>Comparative genomics of Steinernema reveals deeply conserved gene regulatory networks.</title>
        <authorList>
            <person name="Dillman A.R."/>
            <person name="Macchietto M."/>
            <person name="Porter C.F."/>
            <person name="Rogers A."/>
            <person name="Williams B."/>
            <person name="Antoshechkin I."/>
            <person name="Lee M.M."/>
            <person name="Goodwin Z."/>
            <person name="Lu X."/>
            <person name="Lewis E.E."/>
            <person name="Goodrich-Blair H."/>
            <person name="Stock S.P."/>
            <person name="Adams B.J."/>
            <person name="Sternberg P.W."/>
            <person name="Mortazavi A."/>
        </authorList>
    </citation>
    <scope>NUCLEOTIDE SEQUENCE [LARGE SCALE GENOMIC DNA]</scope>
    <source>
        <strain evidence="2 3">ALL</strain>
    </source>
</reference>
<feature type="compositionally biased region" description="Basic and acidic residues" evidence="1">
    <location>
        <begin position="241"/>
        <end position="283"/>
    </location>
</feature>
<feature type="region of interest" description="Disordered" evidence="1">
    <location>
        <begin position="105"/>
        <end position="134"/>
    </location>
</feature>
<evidence type="ECO:0000313" key="2">
    <source>
        <dbReference type="EMBL" id="TKR88393.1"/>
    </source>
</evidence>
<name>A0A4U5NYK2_STECR</name>
<accession>A0A4U5NYK2</accession>